<protein>
    <submittedName>
        <fullName evidence="1">Uncharacterized protein</fullName>
    </submittedName>
</protein>
<keyword evidence="2" id="KW-1185">Reference proteome</keyword>
<evidence type="ECO:0000313" key="1">
    <source>
        <dbReference type="EMBL" id="GFP88130.1"/>
    </source>
</evidence>
<proteinExistence type="predicted"/>
<gene>
    <name evidence="1" type="ORF">PHJA_000956700</name>
</gene>
<dbReference type="EMBL" id="BMAC01000162">
    <property type="protein sequence ID" value="GFP88130.1"/>
    <property type="molecule type" value="Genomic_DNA"/>
</dbReference>
<sequence length="364" mass="42066">MGRSALVEYAQNPGAKVLAQRVKDSIPRLSDVATSFLEAVGVIDAEKHSLSVANAEKHFQAVHEVWKNEEFENILSEESKDERIRNDPSLKYILNETDPAVRLRYWSMEYMLEEYFFRDIGLYALGLDISFADTEDDDAQAREGEMFVGLPEKRAADPTTLARESKRRRSITMPKNEFSPIYQLVNVPSIQCLAQDVERYPKLVELAEELLKSLEDSHFNAKPPVSVLYRLEKRPYARHCEAVWEFWRDQDFRWLMLNHLLEDPHLLVMNGGFEMAEPVDRIRCALTIMTRYWSCVGVAMKIGEVLYRPEAYNNDPINCDDGLSHWYEANQTEINHLLDKIDESRADSRMKLVLKKKGPMAICA</sequence>
<name>A0A830BKK9_9LAMI</name>
<dbReference type="AlphaFoldDB" id="A0A830BKK9"/>
<reference evidence="1" key="1">
    <citation type="submission" date="2020-07" db="EMBL/GenBank/DDBJ databases">
        <title>Ethylene signaling mediates host invasion by parasitic plants.</title>
        <authorList>
            <person name="Yoshida S."/>
        </authorList>
    </citation>
    <scope>NUCLEOTIDE SEQUENCE</scope>
    <source>
        <strain evidence="1">Okayama</strain>
    </source>
</reference>
<dbReference type="Proteomes" id="UP000653305">
    <property type="component" value="Unassembled WGS sequence"/>
</dbReference>
<organism evidence="1 2">
    <name type="scientific">Phtheirospermum japonicum</name>
    <dbReference type="NCBI Taxonomy" id="374723"/>
    <lineage>
        <taxon>Eukaryota</taxon>
        <taxon>Viridiplantae</taxon>
        <taxon>Streptophyta</taxon>
        <taxon>Embryophyta</taxon>
        <taxon>Tracheophyta</taxon>
        <taxon>Spermatophyta</taxon>
        <taxon>Magnoliopsida</taxon>
        <taxon>eudicotyledons</taxon>
        <taxon>Gunneridae</taxon>
        <taxon>Pentapetalae</taxon>
        <taxon>asterids</taxon>
        <taxon>lamiids</taxon>
        <taxon>Lamiales</taxon>
        <taxon>Orobanchaceae</taxon>
        <taxon>Orobanchaceae incertae sedis</taxon>
        <taxon>Phtheirospermum</taxon>
    </lineage>
</organism>
<accession>A0A830BKK9</accession>
<evidence type="ECO:0000313" key="2">
    <source>
        <dbReference type="Proteomes" id="UP000653305"/>
    </source>
</evidence>
<comment type="caution">
    <text evidence="1">The sequence shown here is derived from an EMBL/GenBank/DDBJ whole genome shotgun (WGS) entry which is preliminary data.</text>
</comment>